<dbReference type="Pfam" id="PF16561">
    <property type="entry name" value="AMPK1_CBM"/>
    <property type="match status" value="1"/>
</dbReference>
<accession>A0ABQ8IR06</accession>
<reference evidence="6 7" key="2">
    <citation type="journal article" date="2022" name="Mol. Biol. Evol.">
        <title>Comparative Genomics Reveals Insights into the Divergent Evolution of Astigmatic Mites and Household Pest Adaptations.</title>
        <authorList>
            <person name="Xiong Q."/>
            <person name="Wan A.T."/>
            <person name="Liu X."/>
            <person name="Fung C.S."/>
            <person name="Xiao X."/>
            <person name="Malainual N."/>
            <person name="Hou J."/>
            <person name="Wang L."/>
            <person name="Wang M."/>
            <person name="Yang K.Y."/>
            <person name="Cui Y."/>
            <person name="Leung E.L."/>
            <person name="Nong W."/>
            <person name="Shin S.K."/>
            <person name="Au S.W."/>
            <person name="Jeong K.Y."/>
            <person name="Chew F.T."/>
            <person name="Hui J.H."/>
            <person name="Leung T.F."/>
            <person name="Tungtrongchitr A."/>
            <person name="Zhong N."/>
            <person name="Liu Z."/>
            <person name="Tsui S.K."/>
        </authorList>
    </citation>
    <scope>NUCLEOTIDE SEQUENCE [LARGE SCALE GENOMIC DNA]</scope>
    <source>
        <strain evidence="6">Derp</strain>
    </source>
</reference>
<proteinExistence type="inferred from homology"/>
<dbReference type="GO" id="GO:0016301">
    <property type="term" value="F:kinase activity"/>
    <property type="evidence" value="ECO:0007669"/>
    <property type="project" value="UniProtKB-KW"/>
</dbReference>
<protein>
    <recommendedName>
        <fullName evidence="3">5'-AMP-activated protein kinase subunit beta-1</fullName>
    </recommendedName>
</protein>
<evidence type="ECO:0000313" key="7">
    <source>
        <dbReference type="Proteomes" id="UP000887458"/>
    </source>
</evidence>
<dbReference type="SMART" id="SM01010">
    <property type="entry name" value="AMPKBI"/>
    <property type="match status" value="1"/>
</dbReference>
<comment type="caution">
    <text evidence="6">The sequence shown here is derived from an EMBL/GenBank/DDBJ whole genome shotgun (WGS) entry which is preliminary data.</text>
</comment>
<evidence type="ECO:0000256" key="2">
    <source>
        <dbReference type="ARBA" id="ARBA00025180"/>
    </source>
</evidence>
<comment type="similarity">
    <text evidence="1">Belongs to the 5'-AMP-activated protein kinase beta subunit family.</text>
</comment>
<dbReference type="EMBL" id="NJHN03000129">
    <property type="protein sequence ID" value="KAH9412719.1"/>
    <property type="molecule type" value="Genomic_DNA"/>
</dbReference>
<dbReference type="InterPro" id="IPR037256">
    <property type="entry name" value="ASC_dom_sf"/>
</dbReference>
<keyword evidence="7" id="KW-1185">Reference proteome</keyword>
<feature type="compositionally biased region" description="Basic and acidic residues" evidence="4">
    <location>
        <begin position="30"/>
        <end position="44"/>
    </location>
</feature>
<sequence>MGNANTNNSKQRIERPYSIDVYNGGGGGLDGRRESPRPGEDGKTFDFSTKRRPVLCYQNSCDYSGEDNGDDYKNYLDTSSQGINALNDQMLPTVFKWDGGGKDVYITGTFSDWKPVRMVQSQGDFVTIIDIPEGVHKYKFLVDGIEKIDKSAKLDDHQSNNVLNVDKSDFEVFEALAMDLASNNNNSNATNANSTSNALSGSPPGSYSQTIPTFSHDSTTSGSGGGGGNQSGPPILPPHLLQVILNNPSVNFGEPTLLPQPNHVMLNHLYALSIKDGVMVLSAIHRYRKKYVTTMLYKPI</sequence>
<dbReference type="SUPFAM" id="SSF160219">
    <property type="entry name" value="AMPKBI-like"/>
    <property type="match status" value="1"/>
</dbReference>
<dbReference type="InterPro" id="IPR050827">
    <property type="entry name" value="CRP1_MDG1_kinase"/>
</dbReference>
<dbReference type="Proteomes" id="UP000887458">
    <property type="component" value="Unassembled WGS sequence"/>
</dbReference>
<feature type="non-terminal residue" evidence="6">
    <location>
        <position position="300"/>
    </location>
</feature>
<feature type="domain" description="Association with the SNF1 complex (ASC)" evidence="5">
    <location>
        <begin position="200"/>
        <end position="300"/>
    </location>
</feature>
<evidence type="ECO:0000259" key="5">
    <source>
        <dbReference type="SMART" id="SM01010"/>
    </source>
</evidence>
<dbReference type="InterPro" id="IPR014756">
    <property type="entry name" value="Ig_E-set"/>
</dbReference>
<reference evidence="6 7" key="1">
    <citation type="journal article" date="2018" name="J. Allergy Clin. Immunol.">
        <title>High-quality assembly of Dermatophagoides pteronyssinus genome and transcriptome reveals a wide range of novel allergens.</title>
        <authorList>
            <person name="Liu X.Y."/>
            <person name="Yang K.Y."/>
            <person name="Wang M.Q."/>
            <person name="Kwok J.S."/>
            <person name="Zeng X."/>
            <person name="Yang Z."/>
            <person name="Xiao X.J."/>
            <person name="Lau C.P."/>
            <person name="Li Y."/>
            <person name="Huang Z.M."/>
            <person name="Ba J.G."/>
            <person name="Yim A.K."/>
            <person name="Ouyang C.Y."/>
            <person name="Ngai S.M."/>
            <person name="Chan T.F."/>
            <person name="Leung E.L."/>
            <person name="Liu L."/>
            <person name="Liu Z.G."/>
            <person name="Tsui S.K."/>
        </authorList>
    </citation>
    <scope>NUCLEOTIDE SEQUENCE [LARGE SCALE GENOMIC DNA]</scope>
    <source>
        <strain evidence="6">Derp</strain>
    </source>
</reference>
<dbReference type="Gene3D" id="6.20.250.60">
    <property type="match status" value="1"/>
</dbReference>
<dbReference type="CDD" id="cd02859">
    <property type="entry name" value="E_set_AMPKbeta_like_N"/>
    <property type="match status" value="1"/>
</dbReference>
<evidence type="ECO:0000256" key="1">
    <source>
        <dbReference type="ARBA" id="ARBA00010926"/>
    </source>
</evidence>
<dbReference type="PANTHER" id="PTHR10343:SF84">
    <property type="entry name" value="5'-AMP-ACTIVATED PROTEIN KINASE SUBUNIT BETA-1"/>
    <property type="match status" value="1"/>
</dbReference>
<keyword evidence="6" id="KW-0808">Transferase</keyword>
<evidence type="ECO:0000313" key="6">
    <source>
        <dbReference type="EMBL" id="KAH9412719.1"/>
    </source>
</evidence>
<dbReference type="SUPFAM" id="SSF81296">
    <property type="entry name" value="E set domains"/>
    <property type="match status" value="1"/>
</dbReference>
<gene>
    <name evidence="6" type="primary">PRKAB2</name>
    <name evidence="6" type="ORF">DERP_006686</name>
</gene>
<name>A0ABQ8IR06_DERPT</name>
<evidence type="ECO:0000256" key="4">
    <source>
        <dbReference type="SAM" id="MobiDB-lite"/>
    </source>
</evidence>
<evidence type="ECO:0000256" key="3">
    <source>
        <dbReference type="ARBA" id="ARBA00040010"/>
    </source>
</evidence>
<dbReference type="Pfam" id="PF04739">
    <property type="entry name" value="AMPKBI"/>
    <property type="match status" value="1"/>
</dbReference>
<dbReference type="InterPro" id="IPR013783">
    <property type="entry name" value="Ig-like_fold"/>
</dbReference>
<feature type="compositionally biased region" description="Polar residues" evidence="4">
    <location>
        <begin position="1"/>
        <end position="10"/>
    </location>
</feature>
<dbReference type="InterPro" id="IPR032640">
    <property type="entry name" value="AMPK1_CBM"/>
</dbReference>
<comment type="function">
    <text evidence="2">Non-catalytic subunit of AMP-activated protein kinase (AMPK), an energy sensor protein kinase that plays a key role in regulating cellular energy metabolism. In response to reduction of intracellular ATP levels, AMPK activates energy-producing pathways and inhibits energy-consuming processes: inhibits protein, carbohydrate and lipid biosynthesis, as well as cell growth and proliferation. AMPK acts via direct phosphorylation of metabolic enzymes, and by longer-term effects via phosphorylation of transcription regulators. Also acts as a regulator of cellular polarity by remodeling the actin cytoskeleton; probably by indirectly activating myosin. Beta non-catalytic subunit acts as a scaffold on which the AMPK complex assembles, via its C-terminus that bridges alpha (PRKAA1 or PRKAA2) and gamma subunits (PRKAG1, PRKAG2 or PRKAG3).</text>
</comment>
<organism evidence="6 7">
    <name type="scientific">Dermatophagoides pteronyssinus</name>
    <name type="common">European house dust mite</name>
    <dbReference type="NCBI Taxonomy" id="6956"/>
    <lineage>
        <taxon>Eukaryota</taxon>
        <taxon>Metazoa</taxon>
        <taxon>Ecdysozoa</taxon>
        <taxon>Arthropoda</taxon>
        <taxon>Chelicerata</taxon>
        <taxon>Arachnida</taxon>
        <taxon>Acari</taxon>
        <taxon>Acariformes</taxon>
        <taxon>Sarcoptiformes</taxon>
        <taxon>Astigmata</taxon>
        <taxon>Psoroptidia</taxon>
        <taxon>Analgoidea</taxon>
        <taxon>Pyroglyphidae</taxon>
        <taxon>Dermatophagoidinae</taxon>
        <taxon>Dermatophagoides</taxon>
    </lineage>
</organism>
<feature type="compositionally biased region" description="Low complexity" evidence="4">
    <location>
        <begin position="187"/>
        <end position="198"/>
    </location>
</feature>
<feature type="region of interest" description="Disordered" evidence="4">
    <location>
        <begin position="187"/>
        <end position="238"/>
    </location>
</feature>
<dbReference type="PANTHER" id="PTHR10343">
    <property type="entry name" value="5'-AMP-ACTIVATED PROTEIN KINASE , BETA SUBUNIT"/>
    <property type="match status" value="1"/>
</dbReference>
<keyword evidence="6" id="KW-0418">Kinase</keyword>
<feature type="region of interest" description="Disordered" evidence="4">
    <location>
        <begin position="1"/>
        <end position="46"/>
    </location>
</feature>
<dbReference type="InterPro" id="IPR006828">
    <property type="entry name" value="ASC_dom"/>
</dbReference>
<feature type="compositionally biased region" description="Polar residues" evidence="4">
    <location>
        <begin position="199"/>
        <end position="217"/>
    </location>
</feature>
<dbReference type="Gene3D" id="2.60.40.10">
    <property type="entry name" value="Immunoglobulins"/>
    <property type="match status" value="1"/>
</dbReference>